<keyword evidence="11" id="KW-1185">Reference proteome</keyword>
<comment type="subcellular location">
    <subcellularLocation>
        <location evidence="1">Mitochondrion inner membrane</location>
        <topology evidence="1">Peripheral membrane protein</topology>
        <orientation evidence="1">Matrix side</orientation>
    </subcellularLocation>
</comment>
<proteinExistence type="inferred from homology"/>
<dbReference type="InterPro" id="IPR036544">
    <property type="entry name" value="QCR7_sf"/>
</dbReference>
<dbReference type="GO" id="GO:0005743">
    <property type="term" value="C:mitochondrial inner membrane"/>
    <property type="evidence" value="ECO:0007669"/>
    <property type="project" value="UniProtKB-SubCell"/>
</dbReference>
<gene>
    <name evidence="10" type="ORF">BMF94_0339</name>
</gene>
<evidence type="ECO:0000256" key="8">
    <source>
        <dbReference type="ARBA" id="ARBA00023136"/>
    </source>
</evidence>
<dbReference type="AlphaFoldDB" id="A0A2S5BJ04"/>
<dbReference type="InterPro" id="IPR003197">
    <property type="entry name" value="QCR7"/>
</dbReference>
<dbReference type="SUPFAM" id="SSF81524">
    <property type="entry name" value="14 kDa protein of cytochrome bc1 complex (Ubiquinol-cytochrome c reductase)"/>
    <property type="match status" value="1"/>
</dbReference>
<dbReference type="STRING" id="741276.A0A2S5BJ04"/>
<keyword evidence="6" id="KW-0249">Electron transport</keyword>
<dbReference type="Gene3D" id="1.10.1090.10">
    <property type="entry name" value="Cytochrome b-c1 complex subunit 7"/>
    <property type="match status" value="1"/>
</dbReference>
<dbReference type="Pfam" id="PF02271">
    <property type="entry name" value="UCR_14kD"/>
    <property type="match status" value="1"/>
</dbReference>
<accession>A0A2S5BJ04</accession>
<keyword evidence="3" id="KW-0813">Transport</keyword>
<reference evidence="10 11" key="1">
    <citation type="journal article" date="2018" name="Front. Microbiol.">
        <title>Prospects for Fungal Bioremediation of Acidic Radioactive Waste Sites: Characterization and Genome Sequence of Rhodotorula taiwanensis MD1149.</title>
        <authorList>
            <person name="Tkavc R."/>
            <person name="Matrosova V.Y."/>
            <person name="Grichenko O.E."/>
            <person name="Gostincar C."/>
            <person name="Volpe R.P."/>
            <person name="Klimenkova P."/>
            <person name="Gaidamakova E.K."/>
            <person name="Zhou C.E."/>
            <person name="Stewart B.J."/>
            <person name="Lyman M.G."/>
            <person name="Malfatti S.A."/>
            <person name="Rubinfeld B."/>
            <person name="Courtot M."/>
            <person name="Singh J."/>
            <person name="Dalgard C.L."/>
            <person name="Hamilton T."/>
            <person name="Frey K.G."/>
            <person name="Gunde-Cimerman N."/>
            <person name="Dugan L."/>
            <person name="Daly M.J."/>
        </authorList>
    </citation>
    <scope>NUCLEOTIDE SEQUENCE [LARGE SCALE GENOMIC DNA]</scope>
    <source>
        <strain evidence="10 11">MD1149</strain>
    </source>
</reference>
<evidence type="ECO:0000256" key="4">
    <source>
        <dbReference type="ARBA" id="ARBA00022660"/>
    </source>
</evidence>
<name>A0A2S5BJ04_9BASI</name>
<sequence length="123" mass="14159">MSALGVSLFKQVKQSPGLYRFLKPLAGKYANLAGYRAHGLKYDDILIEENATVQKALGRLNERDAYDRAYRLRVASMCAIAHEELPKHERVKAEEDVRYLKPYVEEIEQEQAERSAYDNAKRL</sequence>
<dbReference type="EMBL" id="PJQD01000002">
    <property type="protein sequence ID" value="POY76747.1"/>
    <property type="molecule type" value="Genomic_DNA"/>
</dbReference>
<dbReference type="Proteomes" id="UP000237144">
    <property type="component" value="Unassembled WGS sequence"/>
</dbReference>
<evidence type="ECO:0000256" key="7">
    <source>
        <dbReference type="ARBA" id="ARBA00023128"/>
    </source>
</evidence>
<dbReference type="PANTHER" id="PTHR12022">
    <property type="entry name" value="UBIQUINOL-CYTOCHROME C REDUCTASE COMPLEX 14 KD PROTEIN"/>
    <property type="match status" value="1"/>
</dbReference>
<dbReference type="GO" id="GO:0045275">
    <property type="term" value="C:respiratory chain complex III"/>
    <property type="evidence" value="ECO:0007669"/>
    <property type="project" value="InterPro"/>
</dbReference>
<keyword evidence="8" id="KW-0472">Membrane</keyword>
<dbReference type="FunFam" id="1.10.1090.10:FF:000001">
    <property type="entry name" value="Cytochrome b-c1 complex subunit 7"/>
    <property type="match status" value="1"/>
</dbReference>
<evidence type="ECO:0000256" key="6">
    <source>
        <dbReference type="ARBA" id="ARBA00022982"/>
    </source>
</evidence>
<evidence type="ECO:0000256" key="3">
    <source>
        <dbReference type="ARBA" id="ARBA00022448"/>
    </source>
</evidence>
<keyword evidence="5" id="KW-0999">Mitochondrion inner membrane</keyword>
<dbReference type="OrthoDB" id="425749at2759"/>
<evidence type="ECO:0000256" key="1">
    <source>
        <dbReference type="ARBA" id="ARBA00004443"/>
    </source>
</evidence>
<evidence type="ECO:0000313" key="10">
    <source>
        <dbReference type="EMBL" id="POY76747.1"/>
    </source>
</evidence>
<protein>
    <recommendedName>
        <fullName evidence="9">Complex III subunit 7</fullName>
    </recommendedName>
</protein>
<evidence type="ECO:0000313" key="11">
    <source>
        <dbReference type="Proteomes" id="UP000237144"/>
    </source>
</evidence>
<keyword evidence="4" id="KW-0679">Respiratory chain</keyword>
<comment type="similarity">
    <text evidence="2">Belongs to the UQCRB/QCR7 family.</text>
</comment>
<dbReference type="PANTHER" id="PTHR12022:SF0">
    <property type="entry name" value="CYTOCHROME B-C1 COMPLEX SUBUNIT 7"/>
    <property type="match status" value="1"/>
</dbReference>
<evidence type="ECO:0000256" key="5">
    <source>
        <dbReference type="ARBA" id="ARBA00022792"/>
    </source>
</evidence>
<evidence type="ECO:0000256" key="2">
    <source>
        <dbReference type="ARBA" id="ARBA00008554"/>
    </source>
</evidence>
<comment type="caution">
    <text evidence="10">The sequence shown here is derived from an EMBL/GenBank/DDBJ whole genome shotgun (WGS) entry which is preliminary data.</text>
</comment>
<organism evidence="10 11">
    <name type="scientific">Rhodotorula taiwanensis</name>
    <dbReference type="NCBI Taxonomy" id="741276"/>
    <lineage>
        <taxon>Eukaryota</taxon>
        <taxon>Fungi</taxon>
        <taxon>Dikarya</taxon>
        <taxon>Basidiomycota</taxon>
        <taxon>Pucciniomycotina</taxon>
        <taxon>Microbotryomycetes</taxon>
        <taxon>Sporidiobolales</taxon>
        <taxon>Sporidiobolaceae</taxon>
        <taxon>Rhodotorula</taxon>
    </lineage>
</organism>
<evidence type="ECO:0000256" key="9">
    <source>
        <dbReference type="ARBA" id="ARBA00031684"/>
    </source>
</evidence>
<keyword evidence="7" id="KW-0496">Mitochondrion</keyword>
<dbReference type="GO" id="GO:0006122">
    <property type="term" value="P:mitochondrial electron transport, ubiquinol to cytochrome c"/>
    <property type="evidence" value="ECO:0007669"/>
    <property type="project" value="InterPro"/>
</dbReference>